<feature type="domain" description="OmpA-like" evidence="5">
    <location>
        <begin position="113"/>
        <end position="230"/>
    </location>
</feature>
<evidence type="ECO:0000259" key="5">
    <source>
        <dbReference type="PROSITE" id="PS51123"/>
    </source>
</evidence>
<evidence type="ECO:0000256" key="4">
    <source>
        <dbReference type="PROSITE-ProRule" id="PRU00473"/>
    </source>
</evidence>
<keyword evidence="3" id="KW-0998">Cell outer membrane</keyword>
<gene>
    <name evidence="6" type="ORF">DI396_11815</name>
</gene>
<dbReference type="Pfam" id="PF13488">
    <property type="entry name" value="Gly-zipper_Omp"/>
    <property type="match status" value="1"/>
</dbReference>
<reference evidence="6 7" key="1">
    <citation type="submission" date="2018-05" db="EMBL/GenBank/DDBJ databases">
        <title>Oceanovita maritima gen. nov., sp. nov., a marine bacterium in the family Rhodobacteraceae isolated from surface seawater of Lundu port Xiamen, China.</title>
        <authorList>
            <person name="Hetharua B.H."/>
            <person name="Min D."/>
            <person name="Liao H."/>
            <person name="Tian Y."/>
        </authorList>
    </citation>
    <scope>NUCLEOTIDE SEQUENCE [LARGE SCALE GENOMIC DNA]</scope>
    <source>
        <strain evidence="6 7">FSX-11</strain>
    </source>
</reference>
<dbReference type="SUPFAM" id="SSF103088">
    <property type="entry name" value="OmpA-like"/>
    <property type="match status" value="1"/>
</dbReference>
<evidence type="ECO:0000313" key="6">
    <source>
        <dbReference type="EMBL" id="PYC47280.1"/>
    </source>
</evidence>
<dbReference type="PANTHER" id="PTHR30329:SF21">
    <property type="entry name" value="LIPOPROTEIN YIAD-RELATED"/>
    <property type="match status" value="1"/>
</dbReference>
<dbReference type="InterPro" id="IPR039567">
    <property type="entry name" value="Gly-zipper"/>
</dbReference>
<organism evidence="6 7">
    <name type="scientific">Litorivita pollutaquae</name>
    <dbReference type="NCBI Taxonomy" id="2200892"/>
    <lineage>
        <taxon>Bacteria</taxon>
        <taxon>Pseudomonadati</taxon>
        <taxon>Pseudomonadota</taxon>
        <taxon>Alphaproteobacteria</taxon>
        <taxon>Rhodobacterales</taxon>
        <taxon>Paracoccaceae</taxon>
        <taxon>Litorivita</taxon>
    </lineage>
</organism>
<evidence type="ECO:0000313" key="7">
    <source>
        <dbReference type="Proteomes" id="UP000248012"/>
    </source>
</evidence>
<dbReference type="GO" id="GO:0009279">
    <property type="term" value="C:cell outer membrane"/>
    <property type="evidence" value="ECO:0007669"/>
    <property type="project" value="UniProtKB-SubCell"/>
</dbReference>
<evidence type="ECO:0000256" key="2">
    <source>
        <dbReference type="ARBA" id="ARBA00023136"/>
    </source>
</evidence>
<name>A0A2V4NC35_9RHOB</name>
<dbReference type="AlphaFoldDB" id="A0A2V4NC35"/>
<proteinExistence type="predicted"/>
<evidence type="ECO:0000256" key="3">
    <source>
        <dbReference type="ARBA" id="ARBA00023237"/>
    </source>
</evidence>
<dbReference type="CDD" id="cd07185">
    <property type="entry name" value="OmpA_C-like"/>
    <property type="match status" value="1"/>
</dbReference>
<accession>A0A2V4NC35</accession>
<dbReference type="Pfam" id="PF00691">
    <property type="entry name" value="OmpA"/>
    <property type="match status" value="1"/>
</dbReference>
<comment type="caution">
    <text evidence="6">The sequence shown here is derived from an EMBL/GenBank/DDBJ whole genome shotgun (WGS) entry which is preliminary data.</text>
</comment>
<dbReference type="EMBL" id="QFVT01000007">
    <property type="protein sequence ID" value="PYC47280.1"/>
    <property type="molecule type" value="Genomic_DNA"/>
</dbReference>
<protein>
    <recommendedName>
        <fullName evidence="5">OmpA-like domain-containing protein</fullName>
    </recommendedName>
</protein>
<dbReference type="OrthoDB" id="9782229at2"/>
<dbReference type="InterPro" id="IPR050330">
    <property type="entry name" value="Bact_OuterMem_StrucFunc"/>
</dbReference>
<dbReference type="Proteomes" id="UP000248012">
    <property type="component" value="Unassembled WGS sequence"/>
</dbReference>
<keyword evidence="2 4" id="KW-0472">Membrane</keyword>
<dbReference type="InterPro" id="IPR036737">
    <property type="entry name" value="OmpA-like_sf"/>
</dbReference>
<dbReference type="InterPro" id="IPR006690">
    <property type="entry name" value="OMPA-like_CS"/>
</dbReference>
<dbReference type="PROSITE" id="PS51123">
    <property type="entry name" value="OMPA_2"/>
    <property type="match status" value="1"/>
</dbReference>
<dbReference type="InterPro" id="IPR006665">
    <property type="entry name" value="OmpA-like"/>
</dbReference>
<dbReference type="PANTHER" id="PTHR30329">
    <property type="entry name" value="STATOR ELEMENT OF FLAGELLAR MOTOR COMPLEX"/>
    <property type="match status" value="1"/>
</dbReference>
<dbReference type="Gene3D" id="3.30.1330.60">
    <property type="entry name" value="OmpA-like domain"/>
    <property type="match status" value="1"/>
</dbReference>
<sequence>MTQTPSITPRARSFSKTTLTLGVASLIALSACTDPAMMDPDDSRRNTKQGTLIGSLVGAATGALVSDDKGKGAVIGGLVGAGAGAAIGNNLDKQEAALRNDLGNDNVTIRNTGDRLIVTLPQDILFATDSASLRPDLQGDLRVVAANLNDYPNTTVQVLGHTDNTGGASYNLDLSARRASTVANVLISAGVAPSRIVTTGRGEDQPVASNLTAEGRAQNRRVEIVILPNA</sequence>
<dbReference type="PROSITE" id="PS01068">
    <property type="entry name" value="OMPA_1"/>
    <property type="match status" value="1"/>
</dbReference>
<dbReference type="PRINTS" id="PR01021">
    <property type="entry name" value="OMPADOMAIN"/>
</dbReference>
<dbReference type="InterPro" id="IPR006664">
    <property type="entry name" value="OMP_bac"/>
</dbReference>
<keyword evidence="7" id="KW-1185">Reference proteome</keyword>
<dbReference type="RefSeq" id="WP_110796469.1">
    <property type="nucleotide sequence ID" value="NZ_KZ826486.1"/>
</dbReference>
<evidence type="ECO:0000256" key="1">
    <source>
        <dbReference type="ARBA" id="ARBA00004442"/>
    </source>
</evidence>
<comment type="subcellular location">
    <subcellularLocation>
        <location evidence="1">Cell outer membrane</location>
    </subcellularLocation>
</comment>